<feature type="domain" description="Fido" evidence="3">
    <location>
        <begin position="120"/>
        <end position="286"/>
    </location>
</feature>
<proteinExistence type="predicted"/>
<keyword evidence="2" id="KW-0547">Nucleotide-binding</keyword>
<feature type="binding site" evidence="2">
    <location>
        <begin position="164"/>
        <end position="167"/>
    </location>
    <ligand>
        <name>ATP</name>
        <dbReference type="ChEBI" id="CHEBI:30616"/>
    </ligand>
</feature>
<evidence type="ECO:0000313" key="4">
    <source>
        <dbReference type="EMBL" id="AVE06290.1"/>
    </source>
</evidence>
<accession>A0A2L1JCS2</accession>
<dbReference type="SUPFAM" id="SSF140931">
    <property type="entry name" value="Fic-like"/>
    <property type="match status" value="1"/>
</dbReference>
<dbReference type="InterPro" id="IPR040198">
    <property type="entry name" value="Fido_containing"/>
</dbReference>
<evidence type="ECO:0000256" key="1">
    <source>
        <dbReference type="PIRSR" id="PIRSR640198-1"/>
    </source>
</evidence>
<feature type="binding site" evidence="2">
    <location>
        <begin position="251"/>
        <end position="252"/>
    </location>
    <ligand>
        <name>ATP</name>
        <dbReference type="ChEBI" id="CHEBI:30616"/>
    </ligand>
</feature>
<dbReference type="RefSeq" id="WP_104995071.1">
    <property type="nucleotide sequence ID" value="NZ_CP025494.1"/>
</dbReference>
<name>A0A2L1JCS2_9PSED</name>
<dbReference type="GO" id="GO:0005524">
    <property type="term" value="F:ATP binding"/>
    <property type="evidence" value="ECO:0007669"/>
    <property type="project" value="UniProtKB-KW"/>
</dbReference>
<keyword evidence="2" id="KW-0067">ATP-binding</keyword>
<evidence type="ECO:0000259" key="3">
    <source>
        <dbReference type="PROSITE" id="PS51459"/>
    </source>
</evidence>
<feature type="binding site" evidence="2">
    <location>
        <begin position="214"/>
        <end position="221"/>
    </location>
    <ligand>
        <name>ATP</name>
        <dbReference type="ChEBI" id="CHEBI:30616"/>
    </ligand>
</feature>
<protein>
    <submittedName>
        <fullName evidence="4">Fic family protein</fullName>
    </submittedName>
</protein>
<dbReference type="Proteomes" id="UP000237830">
    <property type="component" value="Chromosome"/>
</dbReference>
<dbReference type="PANTHER" id="PTHR13504">
    <property type="entry name" value="FIDO DOMAIN-CONTAINING PROTEIN DDB_G0283145"/>
    <property type="match status" value="1"/>
</dbReference>
<dbReference type="Gene3D" id="1.10.3290.10">
    <property type="entry name" value="Fido-like domain"/>
    <property type="match status" value="1"/>
</dbReference>
<reference evidence="4 5" key="1">
    <citation type="submission" date="2017-12" db="EMBL/GenBank/DDBJ databases">
        <title>Genome sequence of Pseudomonas palleroniana MAB3.</title>
        <authorList>
            <person name="Nascimento F.X."/>
        </authorList>
    </citation>
    <scope>NUCLEOTIDE SEQUENCE [LARGE SCALE GENOMIC DNA]</scope>
    <source>
        <strain evidence="4 5">MAB3</strain>
    </source>
</reference>
<evidence type="ECO:0000256" key="2">
    <source>
        <dbReference type="PIRSR" id="PIRSR640198-2"/>
    </source>
</evidence>
<dbReference type="EMBL" id="CP025494">
    <property type="protein sequence ID" value="AVE06290.1"/>
    <property type="molecule type" value="Genomic_DNA"/>
</dbReference>
<sequence>MAQQFISGNHWLEPIWPSPGFPASILRTAETLSFRAGKLTGLLPENTATRIGGLMRITNSYYSNLIEGQYTEPVTLSARVPRRDSKELRELAESHIGVQELLERVVRRPKAVDAPWSVFFAPEFMSVIHRRLFVGAGDKDLRLSDGRLLAPGQLRDTAKRNVLVGDHAAPAWESVTPMLKRLQHVYGGQPDLTSRILSSLSYHHRLAFVHPFEDGNGRVVRMITHLQLMRLALASPLWSLSRGLARKQEEYYGRLRAADQPRRGDLDGRGQLTQGGLFEFVEFMLQVCIDQMEYVEKAMDLVTLRQRLERVIGLEGVFVESGVKQEMAKAIHILLTQGEIARADFKIFSGLHDRVASDQLKKLIDMGVVEAPSAKSRSINPGLPVWFAQMIFPDLHRRFY</sequence>
<organism evidence="4 5">
    <name type="scientific">Pseudomonas palleroniana</name>
    <dbReference type="NCBI Taxonomy" id="191390"/>
    <lineage>
        <taxon>Bacteria</taxon>
        <taxon>Pseudomonadati</taxon>
        <taxon>Pseudomonadota</taxon>
        <taxon>Gammaproteobacteria</taxon>
        <taxon>Pseudomonadales</taxon>
        <taxon>Pseudomonadaceae</taxon>
        <taxon>Pseudomonas</taxon>
    </lineage>
</organism>
<dbReference type="Pfam" id="PF02661">
    <property type="entry name" value="Fic"/>
    <property type="match status" value="1"/>
</dbReference>
<dbReference type="AlphaFoldDB" id="A0A2L1JCS2"/>
<dbReference type="PROSITE" id="PS51459">
    <property type="entry name" value="FIDO"/>
    <property type="match status" value="1"/>
</dbReference>
<feature type="active site" evidence="1">
    <location>
        <position position="210"/>
    </location>
</feature>
<evidence type="ECO:0000313" key="5">
    <source>
        <dbReference type="Proteomes" id="UP000237830"/>
    </source>
</evidence>
<dbReference type="InterPro" id="IPR003812">
    <property type="entry name" value="Fido"/>
</dbReference>
<dbReference type="PANTHER" id="PTHR13504:SF38">
    <property type="entry name" value="FIDO DOMAIN-CONTAINING PROTEIN"/>
    <property type="match status" value="1"/>
</dbReference>
<gene>
    <name evidence="4" type="ORF">CYL20_17585</name>
</gene>
<dbReference type="InterPro" id="IPR036597">
    <property type="entry name" value="Fido-like_dom_sf"/>
</dbReference>